<evidence type="ECO:0000313" key="2">
    <source>
        <dbReference type="Proteomes" id="UP000019377"/>
    </source>
</evidence>
<proteinExistence type="predicted"/>
<dbReference type="AlphaFoldDB" id="V5GGT3"/>
<accession>V5GGT3</accession>
<dbReference type="HOGENOM" id="CLU_2062486_0_0_1"/>
<reference evidence="2" key="1">
    <citation type="journal article" date="2013" name="Genome Announc.">
        <title>Draft genome sequence of Pseudozyma brasiliensis sp. nov. strain GHG001, a high producer of endo-1,4-xylanase isolated from an insect pest of sugarcane.</title>
        <authorList>
            <person name="Oliveira J.V.D.C."/>
            <person name="dos Santos R.A.C."/>
            <person name="Borges T.A."/>
            <person name="Riano-Pachon D.M."/>
            <person name="Goldman G.H."/>
        </authorList>
    </citation>
    <scope>NUCLEOTIDE SEQUENCE [LARGE SCALE GENOMIC DNA]</scope>
    <source>
        <strain evidence="2">GHG001</strain>
    </source>
</reference>
<name>V5GGT3_KALBG</name>
<dbReference type="Proteomes" id="UP000019377">
    <property type="component" value="Unassembled WGS sequence"/>
</dbReference>
<dbReference type="EMBL" id="KI545892">
    <property type="protein sequence ID" value="EST05207.1"/>
    <property type="molecule type" value="Genomic_DNA"/>
</dbReference>
<evidence type="ECO:0000313" key="1">
    <source>
        <dbReference type="EMBL" id="EST05207.1"/>
    </source>
</evidence>
<protein>
    <submittedName>
        <fullName evidence="1">Uncharacterized protein</fullName>
    </submittedName>
</protein>
<gene>
    <name evidence="1" type="ORF">PSEUBRA_SCAF6g00773</name>
</gene>
<sequence length="119" mass="12645">MGPRTSSSYSCIGVKGGTGIPGTPVSVKIGFKSSGGDGAILLSRDPTERTRLKHIGVLKAHMKAHYKWMIETYGQIEAIGTDDLALIYGQDRTSDWAVAVSRDAARGAEVEFEVFGSGV</sequence>
<dbReference type="eggNOG" id="ENOG502T1H2">
    <property type="taxonomic scope" value="Eukaryota"/>
</dbReference>
<organism evidence="1 2">
    <name type="scientific">Kalmanozyma brasiliensis (strain GHG001)</name>
    <name type="common">Yeast</name>
    <name type="synonym">Pseudozyma brasiliensis</name>
    <dbReference type="NCBI Taxonomy" id="1365824"/>
    <lineage>
        <taxon>Eukaryota</taxon>
        <taxon>Fungi</taxon>
        <taxon>Dikarya</taxon>
        <taxon>Basidiomycota</taxon>
        <taxon>Ustilaginomycotina</taxon>
        <taxon>Ustilaginomycetes</taxon>
        <taxon>Ustilaginales</taxon>
        <taxon>Ustilaginaceae</taxon>
        <taxon>Kalmanozyma</taxon>
    </lineage>
</organism>
<keyword evidence="2" id="KW-1185">Reference proteome</keyword>
<dbReference type="STRING" id="1365824.V5GGT3"/>